<dbReference type="CTD" id="162972"/>
<feature type="domain" description="C2H2-type" evidence="11">
    <location>
        <begin position="555"/>
        <end position="578"/>
    </location>
</feature>
<dbReference type="CDD" id="cd07765">
    <property type="entry name" value="KRAB_A-box"/>
    <property type="match status" value="1"/>
</dbReference>
<evidence type="ECO:0000259" key="11">
    <source>
        <dbReference type="PROSITE" id="PS50157"/>
    </source>
</evidence>
<dbReference type="FunFam" id="3.30.160.60:FF:000800">
    <property type="entry name" value="zinc finger protein 181 isoform X2"/>
    <property type="match status" value="1"/>
</dbReference>
<dbReference type="GO" id="GO:0008270">
    <property type="term" value="F:zinc ion binding"/>
    <property type="evidence" value="ECO:0007669"/>
    <property type="project" value="UniProtKB-KW"/>
</dbReference>
<keyword evidence="4" id="KW-0677">Repeat</keyword>
<dbReference type="AlphaFoldDB" id="A0A5F5PPC9"/>
<feature type="domain" description="C2H2-type" evidence="11">
    <location>
        <begin position="499"/>
        <end position="526"/>
    </location>
</feature>
<keyword evidence="5 9" id="KW-0863">Zinc-finger</keyword>
<dbReference type="SMART" id="SM00349">
    <property type="entry name" value="KRAB"/>
    <property type="match status" value="1"/>
</dbReference>
<dbReference type="SMR" id="A0A5F5PPC9"/>
<dbReference type="GO" id="GO:0000977">
    <property type="term" value="F:RNA polymerase II transcription regulatory region sequence-specific DNA binding"/>
    <property type="evidence" value="ECO:0000318"/>
    <property type="project" value="GO_Central"/>
</dbReference>
<evidence type="ECO:0000256" key="6">
    <source>
        <dbReference type="ARBA" id="ARBA00022833"/>
    </source>
</evidence>
<dbReference type="Gene3D" id="6.10.140.140">
    <property type="match status" value="1"/>
</dbReference>
<organism evidence="13 14">
    <name type="scientific">Equus caballus</name>
    <name type="common">Horse</name>
    <dbReference type="NCBI Taxonomy" id="9796"/>
    <lineage>
        <taxon>Eukaryota</taxon>
        <taxon>Metazoa</taxon>
        <taxon>Chordata</taxon>
        <taxon>Craniata</taxon>
        <taxon>Vertebrata</taxon>
        <taxon>Euteleostomi</taxon>
        <taxon>Mammalia</taxon>
        <taxon>Eutheria</taxon>
        <taxon>Laurasiatheria</taxon>
        <taxon>Perissodactyla</taxon>
        <taxon>Equidae</taxon>
        <taxon>Equus</taxon>
    </lineage>
</organism>
<evidence type="ECO:0000256" key="3">
    <source>
        <dbReference type="ARBA" id="ARBA00022723"/>
    </source>
</evidence>
<dbReference type="InterPro" id="IPR013087">
    <property type="entry name" value="Znf_C2H2_type"/>
</dbReference>
<evidence type="ECO:0000256" key="2">
    <source>
        <dbReference type="ARBA" id="ARBA00006991"/>
    </source>
</evidence>
<feature type="domain" description="C2H2-type" evidence="11">
    <location>
        <begin position="387"/>
        <end position="414"/>
    </location>
</feature>
<dbReference type="PROSITE" id="PS00028">
    <property type="entry name" value="ZINC_FINGER_C2H2_1"/>
    <property type="match status" value="8"/>
</dbReference>
<dbReference type="FunFam" id="3.30.160.60:FF:000384">
    <property type="entry name" value="Zinc finger protein 550"/>
    <property type="match status" value="2"/>
</dbReference>
<reference evidence="13 14" key="1">
    <citation type="journal article" date="2009" name="Science">
        <title>Genome sequence, comparative analysis, and population genetics of the domestic horse.</title>
        <authorList>
            <consortium name="Broad Institute Genome Sequencing Platform"/>
            <consortium name="Broad Institute Whole Genome Assembly Team"/>
            <person name="Wade C.M."/>
            <person name="Giulotto E."/>
            <person name="Sigurdsson S."/>
            <person name="Zoli M."/>
            <person name="Gnerre S."/>
            <person name="Imsland F."/>
            <person name="Lear T.L."/>
            <person name="Adelson D.L."/>
            <person name="Bailey E."/>
            <person name="Bellone R.R."/>
            <person name="Bloecker H."/>
            <person name="Distl O."/>
            <person name="Edgar R.C."/>
            <person name="Garber M."/>
            <person name="Leeb T."/>
            <person name="Mauceli E."/>
            <person name="MacLeod J.N."/>
            <person name="Penedo M.C.T."/>
            <person name="Raison J.M."/>
            <person name="Sharpe T."/>
            <person name="Vogel J."/>
            <person name="Andersson L."/>
            <person name="Antczak D.F."/>
            <person name="Biagi T."/>
            <person name="Binns M.M."/>
            <person name="Chowdhary B.P."/>
            <person name="Coleman S.J."/>
            <person name="Della Valle G."/>
            <person name="Fryc S."/>
            <person name="Guerin G."/>
            <person name="Hasegawa T."/>
            <person name="Hill E.W."/>
            <person name="Jurka J."/>
            <person name="Kiialainen A."/>
            <person name="Lindgren G."/>
            <person name="Liu J."/>
            <person name="Magnani E."/>
            <person name="Mickelson J.R."/>
            <person name="Murray J."/>
            <person name="Nergadze S.G."/>
            <person name="Onofrio R."/>
            <person name="Pedroni S."/>
            <person name="Piras M.F."/>
            <person name="Raudsepp T."/>
            <person name="Rocchi M."/>
            <person name="Roeed K.H."/>
            <person name="Ryder O.A."/>
            <person name="Searle S."/>
            <person name="Skow L."/>
            <person name="Swinburne J.E."/>
            <person name="Syvaenen A.C."/>
            <person name="Tozaki T."/>
            <person name="Valberg S.J."/>
            <person name="Vaudin M."/>
            <person name="White J.R."/>
            <person name="Zody M.C."/>
            <person name="Lander E.S."/>
            <person name="Lindblad-Toh K."/>
        </authorList>
    </citation>
    <scope>NUCLEOTIDE SEQUENCE [LARGE SCALE GENOMIC DNA]</scope>
    <source>
        <strain evidence="13 14">Thoroughbred</strain>
    </source>
</reference>
<dbReference type="SMART" id="SM00355">
    <property type="entry name" value="ZnF_C2H2"/>
    <property type="match status" value="8"/>
</dbReference>
<dbReference type="FunFam" id="3.30.160.60:FF:002343">
    <property type="entry name" value="Zinc finger protein 33A"/>
    <property type="match status" value="1"/>
</dbReference>
<dbReference type="GeneTree" id="ENSGT00940000163313"/>
<dbReference type="ExpressionAtlas" id="A0A5F5PPC9">
    <property type="expression patterns" value="baseline"/>
</dbReference>
<dbReference type="PROSITE" id="PS50157">
    <property type="entry name" value="ZINC_FINGER_C2H2_2"/>
    <property type="match status" value="8"/>
</dbReference>
<dbReference type="Bgee" id="ENSECAG00000033484">
    <property type="expression patterns" value="Expressed in retina and 21 other cell types or tissues"/>
</dbReference>
<dbReference type="GeneID" id="102149978"/>
<evidence type="ECO:0000256" key="1">
    <source>
        <dbReference type="ARBA" id="ARBA00004123"/>
    </source>
</evidence>
<feature type="domain" description="C2H2-type" evidence="11">
    <location>
        <begin position="471"/>
        <end position="498"/>
    </location>
</feature>
<dbReference type="RefSeq" id="XP_070079572.1">
    <property type="nucleotide sequence ID" value="XM_070223471.1"/>
</dbReference>
<evidence type="ECO:0000256" key="9">
    <source>
        <dbReference type="PROSITE-ProRule" id="PRU00042"/>
    </source>
</evidence>
<comment type="subcellular location">
    <subcellularLocation>
        <location evidence="1">Nucleus</location>
    </subcellularLocation>
</comment>
<keyword evidence="7" id="KW-0238">DNA-binding</keyword>
<evidence type="ECO:0000256" key="7">
    <source>
        <dbReference type="ARBA" id="ARBA00023125"/>
    </source>
</evidence>
<feature type="domain" description="KRAB" evidence="12">
    <location>
        <begin position="169"/>
        <end position="240"/>
    </location>
</feature>
<dbReference type="GO" id="GO:0006357">
    <property type="term" value="P:regulation of transcription by RNA polymerase II"/>
    <property type="evidence" value="ECO:0000318"/>
    <property type="project" value="GO_Central"/>
</dbReference>
<dbReference type="InterPro" id="IPR036236">
    <property type="entry name" value="Znf_C2H2_sf"/>
</dbReference>
<dbReference type="PaxDb" id="9796-ENSECAP00000050540"/>
<feature type="compositionally biased region" description="Polar residues" evidence="10">
    <location>
        <begin position="244"/>
        <end position="256"/>
    </location>
</feature>
<reference evidence="13" key="3">
    <citation type="submission" date="2025-09" db="UniProtKB">
        <authorList>
            <consortium name="Ensembl"/>
        </authorList>
    </citation>
    <scope>IDENTIFICATION</scope>
    <source>
        <strain evidence="13">Thoroughbred</strain>
    </source>
</reference>
<evidence type="ECO:0000313" key="13">
    <source>
        <dbReference type="Ensembl" id="ENSECAP00000050540.1"/>
    </source>
</evidence>
<feature type="domain" description="C2H2-type" evidence="11">
    <location>
        <begin position="443"/>
        <end position="470"/>
    </location>
</feature>
<feature type="compositionally biased region" description="Basic and acidic residues" evidence="10">
    <location>
        <begin position="272"/>
        <end position="285"/>
    </location>
</feature>
<evidence type="ECO:0000256" key="5">
    <source>
        <dbReference type="ARBA" id="ARBA00022771"/>
    </source>
</evidence>
<dbReference type="InParanoid" id="A0A5F5PPC9"/>
<dbReference type="Proteomes" id="UP000002281">
    <property type="component" value="Chromosome 10"/>
</dbReference>
<feature type="domain" description="C2H2-type" evidence="11">
    <location>
        <begin position="359"/>
        <end position="386"/>
    </location>
</feature>
<dbReference type="Ensembl" id="ENSECAT00000067045.2">
    <property type="protein sequence ID" value="ENSECAP00000050540.1"/>
    <property type="gene ID" value="ENSECAG00000033484.3"/>
</dbReference>
<evidence type="ECO:0000313" key="14">
    <source>
        <dbReference type="Proteomes" id="UP000002281"/>
    </source>
</evidence>
<dbReference type="PANTHER" id="PTHR23234:SF8">
    <property type="entry name" value="C2H2-TYPE DOMAIN-CONTAINING PROTEIN"/>
    <property type="match status" value="1"/>
</dbReference>
<dbReference type="InterPro" id="IPR050758">
    <property type="entry name" value="Znf_C2H2-type"/>
</dbReference>
<dbReference type="InterPro" id="IPR036051">
    <property type="entry name" value="KRAB_dom_sf"/>
</dbReference>
<dbReference type="OrthoDB" id="6077919at2759"/>
<feature type="region of interest" description="Disordered" evidence="10">
    <location>
        <begin position="238"/>
        <end position="286"/>
    </location>
</feature>
<proteinExistence type="inferred from homology"/>
<dbReference type="PANTHER" id="PTHR23234">
    <property type="entry name" value="ZNF44 PROTEIN"/>
    <property type="match status" value="1"/>
</dbReference>
<dbReference type="FunFam" id="3.30.160.60:FF:001270">
    <property type="entry name" value="zinc finger protein 583 isoform X1"/>
    <property type="match status" value="1"/>
</dbReference>
<evidence type="ECO:0000256" key="8">
    <source>
        <dbReference type="ARBA" id="ARBA00023242"/>
    </source>
</evidence>
<dbReference type="InterPro" id="IPR001909">
    <property type="entry name" value="KRAB"/>
</dbReference>
<feature type="domain" description="C2H2-type" evidence="11">
    <location>
        <begin position="415"/>
        <end position="442"/>
    </location>
</feature>
<dbReference type="OMA" id="LIQHYVV"/>
<evidence type="ECO:0000256" key="4">
    <source>
        <dbReference type="ARBA" id="ARBA00022737"/>
    </source>
</evidence>
<dbReference type="FunFam" id="3.30.160.60:FF:000416">
    <property type="entry name" value="zinc finger protein 879 isoform X1"/>
    <property type="match status" value="1"/>
</dbReference>
<keyword evidence="3" id="KW-0479">Metal-binding</keyword>
<keyword evidence="8" id="KW-0539">Nucleus</keyword>
<comment type="similarity">
    <text evidence="2">Belongs to the krueppel C2H2-type zinc-finger protein family.</text>
</comment>
<dbReference type="Pfam" id="PF00096">
    <property type="entry name" value="zf-C2H2"/>
    <property type="match status" value="8"/>
</dbReference>
<dbReference type="Gene3D" id="3.30.160.60">
    <property type="entry name" value="Classic Zinc Finger"/>
    <property type="match status" value="8"/>
</dbReference>
<keyword evidence="6" id="KW-0862">Zinc</keyword>
<dbReference type="PROSITE" id="PS50805">
    <property type="entry name" value="KRAB"/>
    <property type="match status" value="1"/>
</dbReference>
<dbReference type="GO" id="GO:0005634">
    <property type="term" value="C:nucleus"/>
    <property type="evidence" value="ECO:0000318"/>
    <property type="project" value="GO_Central"/>
</dbReference>
<name>A0A5F5PPC9_HORSE</name>
<accession>A0A5F5PPC9</accession>
<feature type="domain" description="C2H2-type" evidence="11">
    <location>
        <begin position="527"/>
        <end position="554"/>
    </location>
</feature>
<evidence type="ECO:0000256" key="10">
    <source>
        <dbReference type="SAM" id="MobiDB-lite"/>
    </source>
</evidence>
<gene>
    <name evidence="13" type="primary">ZNF550</name>
</gene>
<dbReference type="FunFam" id="3.30.160.60:FF:000352">
    <property type="entry name" value="zinc finger protein 3 homolog"/>
    <property type="match status" value="1"/>
</dbReference>
<protein>
    <submittedName>
        <fullName evidence="13">Zinc finger protein 550</fullName>
    </submittedName>
</protein>
<dbReference type="SUPFAM" id="SSF109640">
    <property type="entry name" value="KRAB domain (Kruppel-associated box)"/>
    <property type="match status" value="1"/>
</dbReference>
<evidence type="ECO:0000259" key="12">
    <source>
        <dbReference type="PROSITE" id="PS50805"/>
    </source>
</evidence>
<dbReference type="FunFam" id="3.30.160.60:FF:002254">
    <property type="entry name" value="Zinc finger protein 540"/>
    <property type="match status" value="1"/>
</dbReference>
<reference evidence="13" key="2">
    <citation type="submission" date="2025-08" db="UniProtKB">
        <authorList>
            <consortium name="Ensembl"/>
        </authorList>
    </citation>
    <scope>IDENTIFICATION</scope>
    <source>
        <strain evidence="13">Thoroughbred</strain>
    </source>
</reference>
<dbReference type="SUPFAM" id="SSF57667">
    <property type="entry name" value="beta-beta-alpha zinc fingers"/>
    <property type="match status" value="4"/>
</dbReference>
<keyword evidence="14" id="KW-1185">Reference proteome</keyword>
<dbReference type="GO" id="GO:0000981">
    <property type="term" value="F:DNA-binding transcription factor activity, RNA polymerase II-specific"/>
    <property type="evidence" value="ECO:0000318"/>
    <property type="project" value="GO_Central"/>
</dbReference>
<dbReference type="Pfam" id="PF01352">
    <property type="entry name" value="KRAB"/>
    <property type="match status" value="1"/>
</dbReference>
<sequence>MEKTLLRNLGASPLGTSDASLPPLEPLHSLSQGASPGLCALGSWKEHSVPCLVGCRIKTTLPRRLYSAGQLSVPDRCRTGKGRGWPVLTEAARGWTCLCRGGGLSTPAVSPAPLVWTEGGKTERRTHLGPFVGLEGGSAEPAGRSLPPARPCCPHGPMAPPLDPLQVLVTFKDVAVTFTQEEWGQLDLHQRTLYQEVMLETCRLLVSLGHPVPTPEFFPLLEHRQELWTVRTGLSHSPCPGDTTKLQTREPSTSQLVLPEGDLLQGSLTEGSSRDSRLGQAKDEEGLLEMQKGQWRPATEPHKETHPGEISLEDCHLGTHDSLHSRVLQERVPQGDVLHERDPQGPEKGPTIHAGSNLYKCKQCGKGFNRKWYLVRHQRVHTGMKPYECNACGKAFSQSSTLIRHYLIHTGEKPYQCMECGKAFKRRSYLLQHHPIHTGERPYECSQCGKAFTHRSTFIRHSRTHTGEKPFECKDCEKSFSNRAHLIQHSIIHTGEKPYECSECRKAFRCSSELMQHQRVHTGEKPYECTQCGKAFHRSTYLLQHSVIHTGETPYKCLECGKAFKRRSHLLQHQRVHN</sequence>